<dbReference type="Proteomes" id="UP001058072">
    <property type="component" value="Chromosome"/>
</dbReference>
<evidence type="ECO:0000313" key="11">
    <source>
        <dbReference type="EMBL" id="UUF09035.1"/>
    </source>
</evidence>
<evidence type="ECO:0000256" key="7">
    <source>
        <dbReference type="RuleBase" id="RU003880"/>
    </source>
</evidence>
<dbReference type="EMBL" id="CP071250">
    <property type="protein sequence ID" value="UUF09035.1"/>
    <property type="molecule type" value="Genomic_DNA"/>
</dbReference>
<evidence type="ECO:0000256" key="1">
    <source>
        <dbReference type="ARBA" id="ARBA00009333"/>
    </source>
</evidence>
<dbReference type="PROSITE" id="PS00573">
    <property type="entry name" value="PYRIDINE_REDOX_2"/>
    <property type="match status" value="1"/>
</dbReference>
<comment type="catalytic activity">
    <reaction evidence="7">
        <text>[thioredoxin]-dithiol + NADP(+) = [thioredoxin]-disulfide + NADPH + H(+)</text>
        <dbReference type="Rhea" id="RHEA:20345"/>
        <dbReference type="Rhea" id="RHEA-COMP:10698"/>
        <dbReference type="Rhea" id="RHEA-COMP:10700"/>
        <dbReference type="ChEBI" id="CHEBI:15378"/>
        <dbReference type="ChEBI" id="CHEBI:29950"/>
        <dbReference type="ChEBI" id="CHEBI:50058"/>
        <dbReference type="ChEBI" id="CHEBI:57783"/>
        <dbReference type="ChEBI" id="CHEBI:58349"/>
        <dbReference type="EC" id="1.8.1.9"/>
    </reaction>
</comment>
<evidence type="ECO:0000259" key="9">
    <source>
        <dbReference type="Pfam" id="PF07992"/>
    </source>
</evidence>
<evidence type="ECO:0000313" key="12">
    <source>
        <dbReference type="Proteomes" id="UP001058016"/>
    </source>
</evidence>
<proteinExistence type="inferred from homology"/>
<evidence type="ECO:0000256" key="6">
    <source>
        <dbReference type="ARBA" id="ARBA00023284"/>
    </source>
</evidence>
<dbReference type="NCBIfam" id="TIGR01292">
    <property type="entry name" value="TRX_reduct"/>
    <property type="match status" value="1"/>
</dbReference>
<keyword evidence="5" id="KW-1015">Disulfide bond</keyword>
<dbReference type="Gene3D" id="3.50.50.60">
    <property type="entry name" value="FAD/NAD(P)-binding domain"/>
    <property type="match status" value="2"/>
</dbReference>
<keyword evidence="6 7" id="KW-0676">Redox-active center</keyword>
<evidence type="ECO:0000256" key="5">
    <source>
        <dbReference type="ARBA" id="ARBA00023157"/>
    </source>
</evidence>
<comment type="subunit">
    <text evidence="7">Homodimer.</text>
</comment>
<keyword evidence="3 7" id="KW-0274">FAD</keyword>
<sequence length="309" mass="33218">MEKIYDLAIIGAGPAGMTAAIYAARASLSVVMIERGAPGGQMVNTFEIENYTGFEKISGPDLSMKMFEHAQAAGAEYAYGNVENVTVAEDGTKIIDCGDHTVRAKTIIVATGTKHRLLNVPGESELSGRGISWCAVCDGAFFRGKKVVVIGGGDSAVEEAIYLAGLVEKVTVIHRRDELRAQKILQERAFADDKIEFVWDSVVESFEETNGKLGAVKVKNVKTDEVSDIEAEGAFIYIGLDPITDMIKELEVTDEAGYITVDHAMMTPVPGVFAAGDVISKELRQVVTAVNDGAIAAQSAFKYIETNLR</sequence>
<dbReference type="RefSeq" id="WP_055241979.1">
    <property type="nucleotide sequence ID" value="NZ_CP071249.1"/>
</dbReference>
<comment type="similarity">
    <text evidence="1 7">Belongs to the class-II pyridine nucleotide-disulfide oxidoreductase family.</text>
</comment>
<dbReference type="InterPro" id="IPR050097">
    <property type="entry name" value="Ferredoxin-NADP_redctase_2"/>
</dbReference>
<reference evidence="11 12" key="1">
    <citation type="submission" date="2021-03" db="EMBL/GenBank/DDBJ databases">
        <title>Comparative Genomics and Metabolomics in the genus Turicibacter.</title>
        <authorList>
            <person name="Maki J."/>
            <person name="Looft T."/>
        </authorList>
    </citation>
    <scope>NUCLEOTIDE SEQUENCE</scope>
    <source>
        <strain evidence="11">ISU324</strain>
        <strain evidence="10 12">MMM721</strain>
    </source>
</reference>
<evidence type="ECO:0000256" key="3">
    <source>
        <dbReference type="ARBA" id="ARBA00022827"/>
    </source>
</evidence>
<dbReference type="InterPro" id="IPR008255">
    <property type="entry name" value="Pyr_nucl-diS_OxRdtase_2_AS"/>
</dbReference>
<dbReference type="GO" id="GO:0019430">
    <property type="term" value="P:removal of superoxide radicals"/>
    <property type="evidence" value="ECO:0007669"/>
    <property type="project" value="UniProtKB-UniRule"/>
</dbReference>
<dbReference type="PRINTS" id="PR00469">
    <property type="entry name" value="PNDRDTASEII"/>
</dbReference>
<dbReference type="PRINTS" id="PR00368">
    <property type="entry name" value="FADPNR"/>
</dbReference>
<keyword evidence="4 7" id="KW-0560">Oxidoreductase</keyword>
<name>A0A9Q9CI86_9FIRM</name>
<dbReference type="SUPFAM" id="SSF51905">
    <property type="entry name" value="FAD/NAD(P)-binding domain"/>
    <property type="match status" value="1"/>
</dbReference>
<dbReference type="InterPro" id="IPR005982">
    <property type="entry name" value="Thioredox_Rdtase"/>
</dbReference>
<protein>
    <recommendedName>
        <fullName evidence="7">Thioredoxin reductase</fullName>
        <ecNumber evidence="7">1.8.1.9</ecNumber>
    </recommendedName>
</protein>
<keyword evidence="2 7" id="KW-0285">Flavoprotein</keyword>
<dbReference type="InterPro" id="IPR023753">
    <property type="entry name" value="FAD/NAD-binding_dom"/>
</dbReference>
<evidence type="ECO:0000256" key="4">
    <source>
        <dbReference type="ARBA" id="ARBA00023002"/>
    </source>
</evidence>
<gene>
    <name evidence="11" type="primary">trxB</name>
    <name evidence="10" type="ORF">J0J69_10640</name>
    <name evidence="11" type="ORF">J0J70_03250</name>
</gene>
<organism evidence="11 13">
    <name type="scientific">Turicibacter bilis</name>
    <dbReference type="NCBI Taxonomy" id="2735723"/>
    <lineage>
        <taxon>Bacteria</taxon>
        <taxon>Bacillati</taxon>
        <taxon>Bacillota</taxon>
        <taxon>Erysipelotrichia</taxon>
        <taxon>Erysipelotrichales</taxon>
        <taxon>Turicibacteraceae</taxon>
        <taxon>Turicibacter</taxon>
    </lineage>
</organism>
<evidence type="ECO:0000256" key="2">
    <source>
        <dbReference type="ARBA" id="ARBA00022630"/>
    </source>
</evidence>
<dbReference type="InterPro" id="IPR036188">
    <property type="entry name" value="FAD/NAD-bd_sf"/>
</dbReference>
<evidence type="ECO:0000256" key="8">
    <source>
        <dbReference type="RuleBase" id="RU003881"/>
    </source>
</evidence>
<dbReference type="EMBL" id="CP071249">
    <property type="protein sequence ID" value="UUF05513.1"/>
    <property type="molecule type" value="Genomic_DNA"/>
</dbReference>
<evidence type="ECO:0000313" key="13">
    <source>
        <dbReference type="Proteomes" id="UP001058072"/>
    </source>
</evidence>
<dbReference type="Pfam" id="PF07992">
    <property type="entry name" value="Pyr_redox_2"/>
    <property type="match status" value="1"/>
</dbReference>
<accession>A0A9Q9CI86</accession>
<comment type="cofactor">
    <cofactor evidence="8">
        <name>FAD</name>
        <dbReference type="ChEBI" id="CHEBI:57692"/>
    </cofactor>
    <text evidence="8">Binds 1 FAD per subunit.</text>
</comment>
<dbReference type="Proteomes" id="UP001058016">
    <property type="component" value="Chromosome"/>
</dbReference>
<dbReference type="PANTHER" id="PTHR48105">
    <property type="entry name" value="THIOREDOXIN REDUCTASE 1-RELATED-RELATED"/>
    <property type="match status" value="1"/>
</dbReference>
<evidence type="ECO:0000313" key="10">
    <source>
        <dbReference type="EMBL" id="UUF05513.1"/>
    </source>
</evidence>
<dbReference type="GO" id="GO:0004791">
    <property type="term" value="F:thioredoxin-disulfide reductase (NADPH) activity"/>
    <property type="evidence" value="ECO:0007669"/>
    <property type="project" value="UniProtKB-UniRule"/>
</dbReference>
<dbReference type="EC" id="1.8.1.9" evidence="7"/>
<keyword evidence="12" id="KW-1185">Reference proteome</keyword>
<feature type="domain" description="FAD/NAD(P)-binding" evidence="9">
    <location>
        <begin position="5"/>
        <end position="293"/>
    </location>
</feature>
<dbReference type="AlphaFoldDB" id="A0A9Q9CI86"/>
<dbReference type="GO" id="GO:0005737">
    <property type="term" value="C:cytoplasm"/>
    <property type="evidence" value="ECO:0007669"/>
    <property type="project" value="InterPro"/>
</dbReference>
<keyword evidence="8" id="KW-0521">NADP</keyword>